<dbReference type="AlphaFoldDB" id="A0A833RCB6"/>
<evidence type="ECO:0000259" key="3">
    <source>
        <dbReference type="PROSITE" id="PS50158"/>
    </source>
</evidence>
<feature type="compositionally biased region" description="Low complexity" evidence="2">
    <location>
        <begin position="61"/>
        <end position="85"/>
    </location>
</feature>
<proteinExistence type="predicted"/>
<keyword evidence="1" id="KW-0479">Metal-binding</keyword>
<dbReference type="EMBL" id="SWLB01000005">
    <property type="protein sequence ID" value="KAF3338732.1"/>
    <property type="molecule type" value="Genomic_DNA"/>
</dbReference>
<keyword evidence="5" id="KW-1185">Reference proteome</keyword>
<dbReference type="InterPro" id="IPR036875">
    <property type="entry name" value="Znf_CCHC_sf"/>
</dbReference>
<sequence>MCFHSILELSCNDWQVVRRRRRYPDNWRTPSDVELDKVRPYVPYSTKPTFAEVVARSNSTTIGSGNSSYTSSSAKTSPASSQPSSPKTPPGAQFYYSPHSPTLLRFPPHSSFPEWRGRCYRCCRTGHTQAKCRNPYKCGKCWKNGHVASRCRVPMLNPAARPFHPNVHAYKPAKAEPPFDELLKGEAQPPKPHMPDGRPKEITVFVERDDAFFTEVDRLSNAVVMYCRHQALALEAHRVVRMAVDTKLLRPEEVRVAQLAGERFLIHLPRGLAVETSVRALPADLWDQGFTFQQWSILDEANVNMPRFKVLLDIVGLPPHLRRETTIINGIAQFGVYLGSVLPEHASDHTTWRVAVGTDDLNCIPESLKMVVGGLEYITQIVPVHWAQGPIYDASGHKGPYMMPLTSRFFPSVSLGHRSRNPRMTMTPSLLRRLRRKEMTP</sequence>
<name>A0A833RCB6_9POAL</name>
<dbReference type="GO" id="GO:0008270">
    <property type="term" value="F:zinc ion binding"/>
    <property type="evidence" value="ECO:0007669"/>
    <property type="project" value="UniProtKB-KW"/>
</dbReference>
<reference evidence="4" key="1">
    <citation type="submission" date="2020-01" db="EMBL/GenBank/DDBJ databases">
        <title>Genome sequence of Kobresia littledalei, the first chromosome-level genome in the family Cyperaceae.</title>
        <authorList>
            <person name="Qu G."/>
        </authorList>
    </citation>
    <scope>NUCLEOTIDE SEQUENCE</scope>
    <source>
        <strain evidence="4">C.B.Clarke</strain>
        <tissue evidence="4">Leaf</tissue>
    </source>
</reference>
<dbReference type="Gene3D" id="4.10.60.10">
    <property type="entry name" value="Zinc finger, CCHC-type"/>
    <property type="match status" value="1"/>
</dbReference>
<dbReference type="SUPFAM" id="SSF57756">
    <property type="entry name" value="Retrovirus zinc finger-like domains"/>
    <property type="match status" value="1"/>
</dbReference>
<keyword evidence="1" id="KW-0863">Zinc-finger</keyword>
<dbReference type="PROSITE" id="PS50158">
    <property type="entry name" value="ZF_CCHC"/>
    <property type="match status" value="1"/>
</dbReference>
<gene>
    <name evidence="4" type="ORF">FCM35_KLT17569</name>
</gene>
<feature type="domain" description="CCHC-type" evidence="3">
    <location>
        <begin position="118"/>
        <end position="134"/>
    </location>
</feature>
<evidence type="ECO:0000313" key="4">
    <source>
        <dbReference type="EMBL" id="KAF3338732.1"/>
    </source>
</evidence>
<protein>
    <recommendedName>
        <fullName evidence="3">CCHC-type domain-containing protein</fullName>
    </recommendedName>
</protein>
<dbReference type="InterPro" id="IPR001878">
    <property type="entry name" value="Znf_CCHC"/>
</dbReference>
<comment type="caution">
    <text evidence="4">The sequence shown here is derived from an EMBL/GenBank/DDBJ whole genome shotgun (WGS) entry which is preliminary data.</text>
</comment>
<dbReference type="GO" id="GO:0003676">
    <property type="term" value="F:nucleic acid binding"/>
    <property type="evidence" value="ECO:0007669"/>
    <property type="project" value="InterPro"/>
</dbReference>
<evidence type="ECO:0000256" key="1">
    <source>
        <dbReference type="PROSITE-ProRule" id="PRU00047"/>
    </source>
</evidence>
<evidence type="ECO:0000256" key="2">
    <source>
        <dbReference type="SAM" id="MobiDB-lite"/>
    </source>
</evidence>
<dbReference type="Proteomes" id="UP000623129">
    <property type="component" value="Unassembled WGS sequence"/>
</dbReference>
<keyword evidence="1" id="KW-0862">Zinc</keyword>
<organism evidence="4 5">
    <name type="scientific">Carex littledalei</name>
    <dbReference type="NCBI Taxonomy" id="544730"/>
    <lineage>
        <taxon>Eukaryota</taxon>
        <taxon>Viridiplantae</taxon>
        <taxon>Streptophyta</taxon>
        <taxon>Embryophyta</taxon>
        <taxon>Tracheophyta</taxon>
        <taxon>Spermatophyta</taxon>
        <taxon>Magnoliopsida</taxon>
        <taxon>Liliopsida</taxon>
        <taxon>Poales</taxon>
        <taxon>Cyperaceae</taxon>
        <taxon>Cyperoideae</taxon>
        <taxon>Cariceae</taxon>
        <taxon>Carex</taxon>
        <taxon>Carex subgen. Euthyceras</taxon>
    </lineage>
</organism>
<evidence type="ECO:0000313" key="5">
    <source>
        <dbReference type="Proteomes" id="UP000623129"/>
    </source>
</evidence>
<dbReference type="SMART" id="SM00343">
    <property type="entry name" value="ZnF_C2HC"/>
    <property type="match status" value="2"/>
</dbReference>
<feature type="region of interest" description="Disordered" evidence="2">
    <location>
        <begin position="61"/>
        <end position="94"/>
    </location>
</feature>
<accession>A0A833RCB6</accession>